<dbReference type="PROSITE" id="PS00018">
    <property type="entry name" value="EF_HAND_1"/>
    <property type="match status" value="4"/>
</dbReference>
<dbReference type="SMART" id="SM00054">
    <property type="entry name" value="EFh"/>
    <property type="match status" value="4"/>
</dbReference>
<feature type="domain" description="EF-hand" evidence="3">
    <location>
        <begin position="99"/>
        <end position="134"/>
    </location>
</feature>
<proteinExistence type="predicted"/>
<feature type="domain" description="EF-hand" evidence="3">
    <location>
        <begin position="26"/>
        <end position="61"/>
    </location>
</feature>
<evidence type="ECO:0000313" key="4">
    <source>
        <dbReference type="Proteomes" id="UP000887566"/>
    </source>
</evidence>
<sequence>MRQTVAYLHFAALSPLTFRIAMVEDLTLEELWQVFDKIDTDKDGKLNREEIADFLRRVGPEPTRLYIDTVFSEIDADKSGLITRSEFFKYMTSCPPSRTIMDELTSQFRLFDKDGDGTVTLSELESILQEATNLDDKAAIKVMFEATDTDNDGKITFQEFVNMMKE</sequence>
<reference evidence="5" key="1">
    <citation type="submission" date="2022-11" db="UniProtKB">
        <authorList>
            <consortium name="WormBaseParasite"/>
        </authorList>
    </citation>
    <scope>IDENTIFICATION</scope>
</reference>
<keyword evidence="2" id="KW-0106">Calcium</keyword>
<dbReference type="Proteomes" id="UP000887566">
    <property type="component" value="Unplaced"/>
</dbReference>
<keyword evidence="1" id="KW-0677">Repeat</keyword>
<accession>A0A914WZC0</accession>
<dbReference type="InterPro" id="IPR050145">
    <property type="entry name" value="Centrin_CML-like"/>
</dbReference>
<evidence type="ECO:0000256" key="1">
    <source>
        <dbReference type="ARBA" id="ARBA00022737"/>
    </source>
</evidence>
<evidence type="ECO:0000259" key="3">
    <source>
        <dbReference type="PROSITE" id="PS50222"/>
    </source>
</evidence>
<feature type="domain" description="EF-hand" evidence="3">
    <location>
        <begin position="62"/>
        <end position="97"/>
    </location>
</feature>
<feature type="domain" description="EF-hand" evidence="3">
    <location>
        <begin position="135"/>
        <end position="166"/>
    </location>
</feature>
<dbReference type="GO" id="GO:0005509">
    <property type="term" value="F:calcium ion binding"/>
    <property type="evidence" value="ECO:0007669"/>
    <property type="project" value="InterPro"/>
</dbReference>
<organism evidence="4 5">
    <name type="scientific">Plectus sambesii</name>
    <dbReference type="NCBI Taxonomy" id="2011161"/>
    <lineage>
        <taxon>Eukaryota</taxon>
        <taxon>Metazoa</taxon>
        <taxon>Ecdysozoa</taxon>
        <taxon>Nematoda</taxon>
        <taxon>Chromadorea</taxon>
        <taxon>Plectida</taxon>
        <taxon>Plectina</taxon>
        <taxon>Plectoidea</taxon>
        <taxon>Plectidae</taxon>
        <taxon>Plectus</taxon>
    </lineage>
</organism>
<dbReference type="InterPro" id="IPR018247">
    <property type="entry name" value="EF_Hand_1_Ca_BS"/>
</dbReference>
<dbReference type="FunFam" id="1.10.238.10:FF:000003">
    <property type="entry name" value="Calmodulin A"/>
    <property type="match status" value="1"/>
</dbReference>
<dbReference type="AlphaFoldDB" id="A0A914WZC0"/>
<dbReference type="InterPro" id="IPR011992">
    <property type="entry name" value="EF-hand-dom_pair"/>
</dbReference>
<evidence type="ECO:0000313" key="5">
    <source>
        <dbReference type="WBParaSite" id="PSAMB.scaffold5843size10765.g27410.t1"/>
    </source>
</evidence>
<dbReference type="Gene3D" id="1.10.238.10">
    <property type="entry name" value="EF-hand"/>
    <property type="match status" value="2"/>
</dbReference>
<protein>
    <submittedName>
        <fullName evidence="5">EF-hand domain-containing protein</fullName>
    </submittedName>
</protein>
<dbReference type="PROSITE" id="PS50222">
    <property type="entry name" value="EF_HAND_2"/>
    <property type="match status" value="4"/>
</dbReference>
<name>A0A914WZC0_9BILA</name>
<keyword evidence="4" id="KW-1185">Reference proteome</keyword>
<dbReference type="CDD" id="cd00051">
    <property type="entry name" value="EFh"/>
    <property type="match status" value="1"/>
</dbReference>
<dbReference type="InterPro" id="IPR002048">
    <property type="entry name" value="EF_hand_dom"/>
</dbReference>
<evidence type="ECO:0000256" key="2">
    <source>
        <dbReference type="ARBA" id="ARBA00022837"/>
    </source>
</evidence>
<dbReference type="WBParaSite" id="PSAMB.scaffold5843size10765.g27410.t1">
    <property type="protein sequence ID" value="PSAMB.scaffold5843size10765.g27410.t1"/>
    <property type="gene ID" value="PSAMB.scaffold5843size10765.g27410"/>
</dbReference>
<dbReference type="Pfam" id="PF13499">
    <property type="entry name" value="EF-hand_7"/>
    <property type="match status" value="2"/>
</dbReference>
<dbReference type="SUPFAM" id="SSF47473">
    <property type="entry name" value="EF-hand"/>
    <property type="match status" value="1"/>
</dbReference>
<dbReference type="PANTHER" id="PTHR23050">
    <property type="entry name" value="CALCIUM BINDING PROTEIN"/>
    <property type="match status" value="1"/>
</dbReference>